<evidence type="ECO:0000313" key="5">
    <source>
        <dbReference type="EMBL" id="SFD43033.1"/>
    </source>
</evidence>
<dbReference type="InterPro" id="IPR001647">
    <property type="entry name" value="HTH_TetR"/>
</dbReference>
<accession>A0A1I1SGR8</accession>
<dbReference type="Proteomes" id="UP000199474">
    <property type="component" value="Unassembled WGS sequence"/>
</dbReference>
<evidence type="ECO:0000313" key="6">
    <source>
        <dbReference type="Proteomes" id="UP000199474"/>
    </source>
</evidence>
<dbReference type="AlphaFoldDB" id="A0A1I1SGR8"/>
<dbReference type="GO" id="GO:0003677">
    <property type="term" value="F:DNA binding"/>
    <property type="evidence" value="ECO:0007669"/>
    <property type="project" value="UniProtKB-UniRule"/>
</dbReference>
<keyword evidence="2 3" id="KW-0238">DNA-binding</keyword>
<feature type="DNA-binding region" description="H-T-H motif" evidence="3">
    <location>
        <begin position="33"/>
        <end position="52"/>
    </location>
</feature>
<dbReference type="Pfam" id="PF14278">
    <property type="entry name" value="TetR_C_8"/>
    <property type="match status" value="1"/>
</dbReference>
<dbReference type="PROSITE" id="PS50977">
    <property type="entry name" value="HTH_TETR_2"/>
    <property type="match status" value="1"/>
</dbReference>
<sequence length="200" mass="24005">MKRSVDKRVFRTQKAFKMALLTLLKEKKFEDITITEIVKEADYNRGTFYIHFEQKENLLNEMINEVLQDMGNSFRKPYKNLEKEVSIVELSTTALFDHFLKNKELYKIMLSPNVNINFLDKMVETLKTHFKKDIDFVTDHSELDMKLFYNYRVYGIIGLILEWIKNDFQHSKQYMAEQVINIATFHTEKVYIKFNDIHHS</sequence>
<dbReference type="SUPFAM" id="SSF46689">
    <property type="entry name" value="Homeodomain-like"/>
    <property type="match status" value="1"/>
</dbReference>
<dbReference type="PANTHER" id="PTHR43479">
    <property type="entry name" value="ACREF/ENVCD OPERON REPRESSOR-RELATED"/>
    <property type="match status" value="1"/>
</dbReference>
<proteinExistence type="predicted"/>
<organism evidence="5 6">
    <name type="scientific">Lentibacillus persicus</name>
    <dbReference type="NCBI Taxonomy" id="640948"/>
    <lineage>
        <taxon>Bacteria</taxon>
        <taxon>Bacillati</taxon>
        <taxon>Bacillota</taxon>
        <taxon>Bacilli</taxon>
        <taxon>Bacillales</taxon>
        <taxon>Bacillaceae</taxon>
        <taxon>Lentibacillus</taxon>
    </lineage>
</organism>
<dbReference type="STRING" id="640948.SAMN05216238_101303"/>
<evidence type="ECO:0000256" key="1">
    <source>
        <dbReference type="ARBA" id="ARBA00022491"/>
    </source>
</evidence>
<dbReference type="OrthoDB" id="9810250at2"/>
<evidence type="ECO:0000259" key="4">
    <source>
        <dbReference type="PROSITE" id="PS50977"/>
    </source>
</evidence>
<dbReference type="EMBL" id="FOMR01000001">
    <property type="protein sequence ID" value="SFD43033.1"/>
    <property type="molecule type" value="Genomic_DNA"/>
</dbReference>
<dbReference type="PANTHER" id="PTHR43479:SF7">
    <property type="entry name" value="TETR-FAMILY TRANSCRIPTIONAL REGULATOR"/>
    <property type="match status" value="1"/>
</dbReference>
<keyword evidence="1" id="KW-0678">Repressor</keyword>
<evidence type="ECO:0000256" key="3">
    <source>
        <dbReference type="PROSITE-ProRule" id="PRU00335"/>
    </source>
</evidence>
<dbReference type="InterPro" id="IPR039532">
    <property type="entry name" value="TetR_C_Firmicutes"/>
</dbReference>
<gene>
    <name evidence="5" type="ORF">SAMN05216238_101303</name>
</gene>
<name>A0A1I1SGR8_9BACI</name>
<dbReference type="RefSeq" id="WP_090080304.1">
    <property type="nucleotide sequence ID" value="NZ_FOMR01000001.1"/>
</dbReference>
<dbReference type="Pfam" id="PF00440">
    <property type="entry name" value="TetR_N"/>
    <property type="match status" value="1"/>
</dbReference>
<protein>
    <submittedName>
        <fullName evidence="5">Regulatory protein, tetR family</fullName>
    </submittedName>
</protein>
<reference evidence="6" key="1">
    <citation type="submission" date="2016-10" db="EMBL/GenBank/DDBJ databases">
        <authorList>
            <person name="Varghese N."/>
            <person name="Submissions S."/>
        </authorList>
    </citation>
    <scope>NUCLEOTIDE SEQUENCE [LARGE SCALE GENOMIC DNA]</scope>
    <source>
        <strain evidence="6">DSM 22530</strain>
    </source>
</reference>
<dbReference type="Gene3D" id="1.10.357.10">
    <property type="entry name" value="Tetracycline Repressor, domain 2"/>
    <property type="match status" value="1"/>
</dbReference>
<dbReference type="InterPro" id="IPR009057">
    <property type="entry name" value="Homeodomain-like_sf"/>
</dbReference>
<evidence type="ECO:0000256" key="2">
    <source>
        <dbReference type="ARBA" id="ARBA00023125"/>
    </source>
</evidence>
<dbReference type="InterPro" id="IPR050624">
    <property type="entry name" value="HTH-type_Tx_Regulator"/>
</dbReference>
<keyword evidence="6" id="KW-1185">Reference proteome</keyword>
<feature type="domain" description="HTH tetR-type" evidence="4">
    <location>
        <begin position="10"/>
        <end position="70"/>
    </location>
</feature>